<dbReference type="Pfam" id="PF18211">
    <property type="entry name" value="Csm1_B"/>
    <property type="match status" value="1"/>
</dbReference>
<dbReference type="OrthoDB" id="27218at2157"/>
<feature type="domain" description="Csm1 subunit" evidence="5">
    <location>
        <begin position="303"/>
        <end position="385"/>
    </location>
</feature>
<reference evidence="7 8" key="2">
    <citation type="journal article" date="2009" name="Stand. Genomic Sci.">
        <title>Complete genome sequence of Staphylothermus marinus Stetter and Fiala 1986 type strain F1.</title>
        <authorList>
            <person name="Anderson I.J."/>
            <person name="Sun H."/>
            <person name="Lapidus A."/>
            <person name="Copeland A."/>
            <person name="Glavina Del Rio T."/>
            <person name="Tice H."/>
            <person name="Dalin E."/>
            <person name="Lucas S."/>
            <person name="Barry K."/>
            <person name="Land M."/>
            <person name="Richardson P."/>
            <person name="Huber H."/>
            <person name="Kyrpides N.C."/>
        </authorList>
    </citation>
    <scope>NUCLEOTIDE SEQUENCE [LARGE SCALE GENOMIC DNA]</scope>
    <source>
        <strain evidence="8">ATCC 43588 / DSM 3639 / JCM 9404 / F1</strain>
    </source>
</reference>
<dbReference type="Pfam" id="PF22335">
    <property type="entry name" value="Cas10-Cmr2_palm2"/>
    <property type="match status" value="1"/>
</dbReference>
<feature type="domain" description="Cas10/Cmr2 second palm" evidence="6">
    <location>
        <begin position="650"/>
        <end position="790"/>
    </location>
</feature>
<name>A3DLB4_STAMF</name>
<dbReference type="Gene3D" id="3.30.70.270">
    <property type="match status" value="1"/>
</dbReference>
<sequence>MTSSKTNNKYHELLFAALLHDIGKVLQRGRIGVTEKYSTHDDLGAKFIDENHDIFEHIGIDPETMKLLIKYHHHTLRGLKPPENISVLLEILEKADHDSASERSMGDEIYSKQRSITNYLVSPLWIINYYKQSRKDLSVAEKLPKNSYICYKPVSVIALLRDKSFPYDLELVENVLKAVKCFPENKDEENVFEEIRRYYSEIYKDMIKVLSDLEKATLTGIMGVNELLETLSSYIRYSLIFIPDALYGVDIPSTNLSAHSLLTAALASSYMLSRHSGVSGYEIRVGLLDLSGIQKYIASYARRKGALRQFRGRSLLLQLVMKASAYKLLKELKLNHAHLILERGDSAVFILPSIIDEKTFHNAVKKIEEAIYELFHGDIYIAYGLSEPFRPSYIPPWSKDFGKKGFSKALLELGKKVSKSKRSRFKLLDPRILAKNTIRDESDNRDADMCPLCKATLFKESLIPISKDEAQKLGLEEDVEKICPSCLLAHIAGYAAENLVFIVEIRNKNISDKLFEELRSGKFIVEKVDAINVKYGVIPVKGLDTTYIIISDLSGRKTGHCPLLQSFIETVLNRIIKEYSVGERVEVIIYKNNDPGGFIPHGKDMEKLAGALMRNKNVQVGFSVIFTNVSLQQNELDDLARADNKYTLLSWMKIDGDRIGFTGLHLIGSLGRYATFNELVNLYTNLIGYLILYKNAKLLNNKYQLLRDKVVIVYSGGDDSLIVSRFVEGLYYLKYYHEWLNRFFGRIGDIEALTISASMILRESDYPAYLSYNETINYLEEAKDEGRNRVYVDPLSIDIEGAKSVSWKQYDLLLDNSLDKDLKEWVTKYKQQSYRLLWITRNIMKNHHRYVRESSTKRKSEYYRRVLEYLIAYIYIYNRLSETREFIEKLASKKILTTPLEPKTIIEKYSTDKISEPLILEFDKLSRFLSLLMLRLREKL</sequence>
<dbReference type="eggNOG" id="arCOG02666">
    <property type="taxonomic scope" value="Archaea"/>
</dbReference>
<dbReference type="PANTHER" id="PTHR36528">
    <property type="entry name" value="CRISPR SYSTEM SINGLE-STRAND-SPECIFIC DEOXYRIBONUCLEASE CAS10/CSM1 (SUBTYPE III-A)"/>
    <property type="match status" value="1"/>
</dbReference>
<keyword evidence="3" id="KW-0051">Antiviral defense</keyword>
<dbReference type="Proteomes" id="UP000000254">
    <property type="component" value="Chromosome"/>
</dbReference>
<evidence type="ECO:0000259" key="5">
    <source>
        <dbReference type="Pfam" id="PF18211"/>
    </source>
</evidence>
<dbReference type="InterPro" id="IPR041062">
    <property type="entry name" value="Csm1_B"/>
</dbReference>
<dbReference type="GO" id="GO:0051607">
    <property type="term" value="P:defense response to virus"/>
    <property type="evidence" value="ECO:0007669"/>
    <property type="project" value="UniProtKB-KW"/>
</dbReference>
<evidence type="ECO:0000256" key="3">
    <source>
        <dbReference type="ARBA" id="ARBA00023118"/>
    </source>
</evidence>
<dbReference type="InterPro" id="IPR054767">
    <property type="entry name" value="Cas10-Cmr2_palm2"/>
</dbReference>
<evidence type="ECO:0000313" key="8">
    <source>
        <dbReference type="Proteomes" id="UP000000254"/>
    </source>
</evidence>
<dbReference type="Pfam" id="PF01966">
    <property type="entry name" value="HD"/>
    <property type="match status" value="1"/>
</dbReference>
<feature type="domain" description="HD" evidence="4">
    <location>
        <begin position="12"/>
        <end position="100"/>
    </location>
</feature>
<proteinExistence type="predicted"/>
<dbReference type="STRING" id="399550.Smar_0311"/>
<dbReference type="GeneID" id="4907011"/>
<dbReference type="HOGENOM" id="CLU_017487_0_0_2"/>
<dbReference type="NCBIfam" id="TIGR02578">
    <property type="entry name" value="cas_TM1811_Csm1"/>
    <property type="match status" value="1"/>
</dbReference>
<evidence type="ECO:0000313" key="7">
    <source>
        <dbReference type="EMBL" id="ABN69424.1"/>
    </source>
</evidence>
<dbReference type="GO" id="GO:0016740">
    <property type="term" value="F:transferase activity"/>
    <property type="evidence" value="ECO:0007669"/>
    <property type="project" value="UniProtKB-KW"/>
</dbReference>
<dbReference type="PANTHER" id="PTHR36528:SF1">
    <property type="entry name" value="CRISPR SYSTEM SINGLE-STRAND-SPECIFIC DEOXYRIBONUCLEASE CAS10_CSM1 (SUBTYPE III-A)"/>
    <property type="match status" value="1"/>
</dbReference>
<dbReference type="Gene3D" id="1.10.3210.10">
    <property type="entry name" value="Hypothetical protein af1432"/>
    <property type="match status" value="1"/>
</dbReference>
<dbReference type="SUPFAM" id="SSF109604">
    <property type="entry name" value="HD-domain/PDEase-like"/>
    <property type="match status" value="1"/>
</dbReference>
<dbReference type="KEGG" id="smr:Smar_0311"/>
<keyword evidence="2" id="KW-0547">Nucleotide-binding</keyword>
<evidence type="ECO:0000256" key="2">
    <source>
        <dbReference type="ARBA" id="ARBA00022741"/>
    </source>
</evidence>
<dbReference type="InterPro" id="IPR052117">
    <property type="entry name" value="Cas10/Csm1_subtype-III-A"/>
</dbReference>
<reference evidence="8" key="1">
    <citation type="journal article" date="2009" name="BMC Genomics">
        <title>The complete genome sequence of Staphylothermus marinus reveals differences in sulfur metabolism among heterotrophic Crenarchaeota.</title>
        <authorList>
            <person name="Anderson I.J."/>
            <person name="Dharmarajan L."/>
            <person name="Rodriguez J."/>
            <person name="Hooper S."/>
            <person name="Porat I."/>
            <person name="Ulrich L.E."/>
            <person name="Elkins J.G."/>
            <person name="Mavromatis K."/>
            <person name="Sun H."/>
            <person name="Land M."/>
            <person name="Lapidus A."/>
            <person name="Lucas S."/>
            <person name="Barry K."/>
            <person name="Huber H."/>
            <person name="Zhulin I.B."/>
            <person name="Whitman W.B."/>
            <person name="Mukhopadhyay B."/>
            <person name="Woese C."/>
            <person name="Bristow J."/>
            <person name="Kyrpides N."/>
        </authorList>
    </citation>
    <scope>NUCLEOTIDE SEQUENCE [LARGE SCALE GENOMIC DNA]</scope>
    <source>
        <strain evidence="8">ATCC 43588 / DSM 3639 / JCM 9404 / F1</strain>
    </source>
</reference>
<accession>A3DLB4</accession>
<keyword evidence="1" id="KW-0808">Transferase</keyword>
<dbReference type="EMBL" id="CP000575">
    <property type="protein sequence ID" value="ABN69424.1"/>
    <property type="molecule type" value="Genomic_DNA"/>
</dbReference>
<dbReference type="GO" id="GO:0000166">
    <property type="term" value="F:nucleotide binding"/>
    <property type="evidence" value="ECO:0007669"/>
    <property type="project" value="UniProtKB-KW"/>
</dbReference>
<evidence type="ECO:0000256" key="1">
    <source>
        <dbReference type="ARBA" id="ARBA00022679"/>
    </source>
</evidence>
<evidence type="ECO:0000259" key="4">
    <source>
        <dbReference type="Pfam" id="PF01966"/>
    </source>
</evidence>
<dbReference type="InterPro" id="IPR013408">
    <property type="entry name" value="Cas10/Csm1"/>
</dbReference>
<protein>
    <submittedName>
        <fullName evidence="7">CRISPR-associated protein, Csm1 family</fullName>
    </submittedName>
</protein>
<dbReference type="InterPro" id="IPR006674">
    <property type="entry name" value="HD_domain"/>
</dbReference>
<evidence type="ECO:0000259" key="6">
    <source>
        <dbReference type="Pfam" id="PF22335"/>
    </source>
</evidence>
<gene>
    <name evidence="7" type="ordered locus">Smar_0311</name>
</gene>
<dbReference type="RefSeq" id="WP_011838615.1">
    <property type="nucleotide sequence ID" value="NC_009033.1"/>
</dbReference>
<dbReference type="AlphaFoldDB" id="A3DLB4"/>
<dbReference type="InterPro" id="IPR043128">
    <property type="entry name" value="Rev_trsase/Diguanyl_cyclase"/>
</dbReference>
<keyword evidence="8" id="KW-1185">Reference proteome</keyword>
<organism evidence="7 8">
    <name type="scientific">Staphylothermus marinus (strain ATCC 43588 / DSM 3639 / JCM 9404 / F1)</name>
    <dbReference type="NCBI Taxonomy" id="399550"/>
    <lineage>
        <taxon>Archaea</taxon>
        <taxon>Thermoproteota</taxon>
        <taxon>Thermoprotei</taxon>
        <taxon>Desulfurococcales</taxon>
        <taxon>Desulfurococcaceae</taxon>
        <taxon>Staphylothermus</taxon>
    </lineage>
</organism>